<feature type="domain" description="Mce/MlaD" evidence="1">
    <location>
        <begin position="37"/>
        <end position="112"/>
    </location>
</feature>
<gene>
    <name evidence="3" type="ORF">FPZ12_016735</name>
</gene>
<protein>
    <submittedName>
        <fullName evidence="3">MCE family protein</fullName>
    </submittedName>
</protein>
<reference evidence="3" key="1">
    <citation type="submission" date="2019-09" db="EMBL/GenBank/DDBJ databases">
        <authorList>
            <person name="Teo W.F.A."/>
            <person name="Duangmal K."/>
        </authorList>
    </citation>
    <scope>NUCLEOTIDE SEQUENCE [LARGE SCALE GENOMIC DNA]</scope>
    <source>
        <strain evidence="3">K81G1</strain>
    </source>
</reference>
<dbReference type="RefSeq" id="WP_144760372.1">
    <property type="nucleotide sequence ID" value="NZ_VMNW02000021.1"/>
</dbReference>
<organism evidence="3 4">
    <name type="scientific">Amycolatopsis acidicola</name>
    <dbReference type="NCBI Taxonomy" id="2596893"/>
    <lineage>
        <taxon>Bacteria</taxon>
        <taxon>Bacillati</taxon>
        <taxon>Actinomycetota</taxon>
        <taxon>Actinomycetes</taxon>
        <taxon>Pseudonocardiales</taxon>
        <taxon>Pseudonocardiaceae</taxon>
        <taxon>Amycolatopsis</taxon>
    </lineage>
</organism>
<dbReference type="GO" id="GO:0051701">
    <property type="term" value="P:biological process involved in interaction with host"/>
    <property type="evidence" value="ECO:0007669"/>
    <property type="project" value="TreeGrafter"/>
</dbReference>
<feature type="domain" description="Mammalian cell entry C-terminal" evidence="2">
    <location>
        <begin position="122"/>
        <end position="336"/>
    </location>
</feature>
<dbReference type="AlphaFoldDB" id="A0A5N0V5X1"/>
<evidence type="ECO:0000313" key="4">
    <source>
        <dbReference type="Proteomes" id="UP000319769"/>
    </source>
</evidence>
<dbReference type="EMBL" id="VMNW02000021">
    <property type="protein sequence ID" value="KAA9160481.1"/>
    <property type="molecule type" value="Genomic_DNA"/>
</dbReference>
<evidence type="ECO:0000259" key="2">
    <source>
        <dbReference type="Pfam" id="PF11887"/>
    </source>
</evidence>
<sequence length="391" mass="40535">MNATMKTRVYGVGMLGVFALIAALVVAMFNQAFTSTATVTLVADRAGLLMSPKNDVKFHGVVIGEVSDVQLAGDTARLTLHLDPGQVGRLPANATAEISPATAFGNKYVSLVTPPSGGKGVLRPGAVLRADHIGTEVNTVFSNLMAVLNTVHPSQVNTTLNALATTLQGRGEQLGDFLANVDSYLRKLNPELPAVQADLGKTAQVTNLYADVAPDFFHVLDNATKIGATVVDKQGALDGFLKELSSLGISGDQLFTENGANLVQTLDLLEPTSSLLAKYSPELTCFLQGEDYARTLLEPSVGGARPGASTVTNVLPGKEPYQNPANLPQVAAHSGPDCHGLPYLDNAPAPLIKVPGVGIDNPGNADDNKLAVGRSPVQLLLGGGGTAGGSR</sequence>
<dbReference type="InterPro" id="IPR003399">
    <property type="entry name" value="Mce/MlaD"/>
</dbReference>
<accession>A0A5N0V5X1</accession>
<dbReference type="Pfam" id="PF02470">
    <property type="entry name" value="MlaD"/>
    <property type="match status" value="1"/>
</dbReference>
<comment type="caution">
    <text evidence="3">The sequence shown here is derived from an EMBL/GenBank/DDBJ whole genome shotgun (WGS) entry which is preliminary data.</text>
</comment>
<dbReference type="OrthoDB" id="3460188at2"/>
<evidence type="ECO:0000259" key="1">
    <source>
        <dbReference type="Pfam" id="PF02470"/>
    </source>
</evidence>
<dbReference type="PANTHER" id="PTHR33371:SF19">
    <property type="entry name" value="MCE-FAMILY PROTEIN MCE4A"/>
    <property type="match status" value="1"/>
</dbReference>
<dbReference type="InterPro" id="IPR005693">
    <property type="entry name" value="Mce"/>
</dbReference>
<evidence type="ECO:0000313" key="3">
    <source>
        <dbReference type="EMBL" id="KAA9160481.1"/>
    </source>
</evidence>
<dbReference type="NCBIfam" id="TIGR00996">
    <property type="entry name" value="Mtu_fam_mce"/>
    <property type="match status" value="1"/>
</dbReference>
<keyword evidence="4" id="KW-1185">Reference proteome</keyword>
<proteinExistence type="predicted"/>
<dbReference type="GO" id="GO:0005576">
    <property type="term" value="C:extracellular region"/>
    <property type="evidence" value="ECO:0007669"/>
    <property type="project" value="TreeGrafter"/>
</dbReference>
<dbReference type="InterPro" id="IPR024516">
    <property type="entry name" value="Mce_C"/>
</dbReference>
<dbReference type="PANTHER" id="PTHR33371">
    <property type="entry name" value="INTERMEMBRANE PHOSPHOLIPID TRANSPORT SYSTEM BINDING PROTEIN MLAD-RELATED"/>
    <property type="match status" value="1"/>
</dbReference>
<dbReference type="InterPro" id="IPR052336">
    <property type="entry name" value="MlaD_Phospholipid_Transporter"/>
</dbReference>
<dbReference type="Proteomes" id="UP000319769">
    <property type="component" value="Unassembled WGS sequence"/>
</dbReference>
<dbReference type="Pfam" id="PF11887">
    <property type="entry name" value="Mce4_CUP1"/>
    <property type="match status" value="1"/>
</dbReference>
<name>A0A5N0V5X1_9PSEU</name>